<evidence type="ECO:0000256" key="3">
    <source>
        <dbReference type="ARBA" id="ARBA00022801"/>
    </source>
</evidence>
<dbReference type="GO" id="GO:0043138">
    <property type="term" value="F:3'-5' DNA helicase activity"/>
    <property type="evidence" value="ECO:0007669"/>
    <property type="project" value="UniProtKB-EC"/>
</dbReference>
<dbReference type="PROSITE" id="PS51198">
    <property type="entry name" value="UVRD_HELICASE_ATP_BIND"/>
    <property type="match status" value="1"/>
</dbReference>
<dbReference type="GO" id="GO:0005829">
    <property type="term" value="C:cytosol"/>
    <property type="evidence" value="ECO:0007669"/>
    <property type="project" value="TreeGrafter"/>
</dbReference>
<name>A0A3B1DI01_9ZZZZ</name>
<comment type="catalytic activity">
    <reaction evidence="10">
        <text>ATP + H2O = ADP + phosphate + H(+)</text>
        <dbReference type="Rhea" id="RHEA:13065"/>
        <dbReference type="ChEBI" id="CHEBI:15377"/>
        <dbReference type="ChEBI" id="CHEBI:15378"/>
        <dbReference type="ChEBI" id="CHEBI:30616"/>
        <dbReference type="ChEBI" id="CHEBI:43474"/>
        <dbReference type="ChEBI" id="CHEBI:456216"/>
        <dbReference type="EC" id="5.6.2.4"/>
    </reaction>
</comment>
<sequence length="666" mass="75864">GLKSNYTIFDMTDQKQLLREILHEENIDAVTYAPAKILQRISQAKNKMQSAEDYVRGFEEQIGDHIQAIVARIYPVYQKMLLESNAVDFDDMLMHVVTLLHENPEIRHSLDERFRFVLVDEYQDTNRAQYEIVNALSQRHQNLCVTGDPDQSIYGWRGARIQNILQFEKDFPQAVTVKLQENFRSTKSILQVADQLIVHNRFRKQKSLITNNEMGVPVELVRYENGYEEANEIALEIRRMVEAKERAWSDFALFYRVNAMSREMEFAFTRNRVPYQIAGGVAFYDRAEVKDIISYLRVIENPDDRVALRRIINKPLRQIGKTTQDKLFRWGDTQGINGLDAAKRANEIPTLSKRAITSLKAFAKMMQEFSLADAGSIADLIKKIIDRVGYTRAWEGSHDERDIQKLANVKELTTAAAQYDVLAEEDLTYPENEGPTLQGFLETTSLASDADSLIEEGGRVTMMSLHSAKGLEFPVVYILGVEQNLIPHERALMTGDIRELEEERRLLFVGITRAEERLFLTKTRSREMRGRSLTTIGSEFCDEMELKIVDKTEPLFPQKTTPVKKPIESDIKTKLRAIARADDGNKKSLPKLMTGADLLSGKDSSAELPQAFGIGDKVRHPRYGMGTVIDSSGFAKKRKVTVQFDLKDHVHTFSVAHAPLQPVGGK</sequence>
<evidence type="ECO:0000313" key="13">
    <source>
        <dbReference type="EMBL" id="VAX38541.1"/>
    </source>
</evidence>
<evidence type="ECO:0000256" key="1">
    <source>
        <dbReference type="ARBA" id="ARBA00009922"/>
    </source>
</evidence>
<keyword evidence="5" id="KW-0067">ATP-binding</keyword>
<dbReference type="EC" id="5.6.2.4" evidence="9"/>
<dbReference type="PANTHER" id="PTHR11070:SF2">
    <property type="entry name" value="ATP-DEPENDENT DNA HELICASE SRS2"/>
    <property type="match status" value="1"/>
</dbReference>
<reference evidence="13" key="1">
    <citation type="submission" date="2018-06" db="EMBL/GenBank/DDBJ databases">
        <authorList>
            <person name="Zhirakovskaya E."/>
        </authorList>
    </citation>
    <scope>NUCLEOTIDE SEQUENCE</scope>
</reference>
<gene>
    <name evidence="13" type="ORF">MNBD_PLANCTO02-2221</name>
</gene>
<evidence type="ECO:0000256" key="7">
    <source>
        <dbReference type="ARBA" id="ARBA00023235"/>
    </source>
</evidence>
<dbReference type="GO" id="GO:0033202">
    <property type="term" value="C:DNA helicase complex"/>
    <property type="evidence" value="ECO:0007669"/>
    <property type="project" value="TreeGrafter"/>
</dbReference>
<evidence type="ECO:0000259" key="11">
    <source>
        <dbReference type="PROSITE" id="PS51198"/>
    </source>
</evidence>
<accession>A0A3B1DI01</accession>
<dbReference type="Gene3D" id="1.10.10.160">
    <property type="match status" value="1"/>
</dbReference>
<protein>
    <recommendedName>
        <fullName evidence="9">DNA 3'-5' helicase</fullName>
        <ecNumber evidence="9">5.6.2.4</ecNumber>
    </recommendedName>
</protein>
<proteinExistence type="inferred from homology"/>
<dbReference type="InterPro" id="IPR013986">
    <property type="entry name" value="DExx_box_DNA_helicase_dom_sf"/>
</dbReference>
<dbReference type="SUPFAM" id="SSF52540">
    <property type="entry name" value="P-loop containing nucleoside triphosphate hydrolases"/>
    <property type="match status" value="1"/>
</dbReference>
<dbReference type="InterPro" id="IPR014017">
    <property type="entry name" value="DNA_helicase_UvrD-like_C"/>
</dbReference>
<feature type="domain" description="UvrD-like helicase C-terminal" evidence="12">
    <location>
        <begin position="187"/>
        <end position="470"/>
    </location>
</feature>
<dbReference type="GO" id="GO:0005524">
    <property type="term" value="F:ATP binding"/>
    <property type="evidence" value="ECO:0007669"/>
    <property type="project" value="UniProtKB-KW"/>
</dbReference>
<dbReference type="PANTHER" id="PTHR11070">
    <property type="entry name" value="UVRD / RECB / PCRA DNA HELICASE FAMILY MEMBER"/>
    <property type="match status" value="1"/>
</dbReference>
<dbReference type="PROSITE" id="PS51217">
    <property type="entry name" value="UVRD_HELICASE_CTER"/>
    <property type="match status" value="1"/>
</dbReference>
<dbReference type="InterPro" id="IPR027417">
    <property type="entry name" value="P-loop_NTPase"/>
</dbReference>
<dbReference type="AlphaFoldDB" id="A0A3B1DI01"/>
<dbReference type="InterPro" id="IPR000212">
    <property type="entry name" value="DNA_helicase_UvrD/REP"/>
</dbReference>
<dbReference type="Pfam" id="PF13361">
    <property type="entry name" value="UvrD_C"/>
    <property type="match status" value="1"/>
</dbReference>
<evidence type="ECO:0000256" key="2">
    <source>
        <dbReference type="ARBA" id="ARBA00022741"/>
    </source>
</evidence>
<keyword evidence="4 13" id="KW-0347">Helicase</keyword>
<keyword evidence="3 13" id="KW-0378">Hydrolase</keyword>
<evidence type="ECO:0000256" key="6">
    <source>
        <dbReference type="ARBA" id="ARBA00023125"/>
    </source>
</evidence>
<evidence type="ECO:0000259" key="12">
    <source>
        <dbReference type="PROSITE" id="PS51217"/>
    </source>
</evidence>
<keyword evidence="2" id="KW-0547">Nucleotide-binding</keyword>
<dbReference type="CDD" id="cd17932">
    <property type="entry name" value="DEXQc_UvrD"/>
    <property type="match status" value="1"/>
</dbReference>
<feature type="domain" description="UvrD-like helicase ATP-binding" evidence="11">
    <location>
        <begin position="1"/>
        <end position="186"/>
    </location>
</feature>
<evidence type="ECO:0000256" key="9">
    <source>
        <dbReference type="ARBA" id="ARBA00034808"/>
    </source>
</evidence>
<dbReference type="GO" id="GO:0000725">
    <property type="term" value="P:recombinational repair"/>
    <property type="evidence" value="ECO:0007669"/>
    <property type="project" value="TreeGrafter"/>
</dbReference>
<dbReference type="Gene3D" id="1.10.486.10">
    <property type="entry name" value="PCRA, domain 4"/>
    <property type="match status" value="1"/>
</dbReference>
<comment type="similarity">
    <text evidence="1">Belongs to the helicase family. UvrD subfamily.</text>
</comment>
<dbReference type="EMBL" id="UOGL01000218">
    <property type="protein sequence ID" value="VAX38541.1"/>
    <property type="molecule type" value="Genomic_DNA"/>
</dbReference>
<dbReference type="InterPro" id="IPR014016">
    <property type="entry name" value="UvrD-like_ATP-bd"/>
</dbReference>
<dbReference type="Gene3D" id="3.40.50.300">
    <property type="entry name" value="P-loop containing nucleotide triphosphate hydrolases"/>
    <property type="match status" value="2"/>
</dbReference>
<dbReference type="GO" id="GO:0016887">
    <property type="term" value="F:ATP hydrolysis activity"/>
    <property type="evidence" value="ECO:0007669"/>
    <property type="project" value="RHEA"/>
</dbReference>
<dbReference type="Pfam" id="PF00580">
    <property type="entry name" value="UvrD-helicase"/>
    <property type="match status" value="1"/>
</dbReference>
<evidence type="ECO:0000256" key="5">
    <source>
        <dbReference type="ARBA" id="ARBA00022840"/>
    </source>
</evidence>
<comment type="catalytic activity">
    <reaction evidence="8">
        <text>Couples ATP hydrolysis with the unwinding of duplex DNA by translocating in the 3'-5' direction.</text>
        <dbReference type="EC" id="5.6.2.4"/>
    </reaction>
</comment>
<organism evidence="13">
    <name type="scientific">hydrothermal vent metagenome</name>
    <dbReference type="NCBI Taxonomy" id="652676"/>
    <lineage>
        <taxon>unclassified sequences</taxon>
        <taxon>metagenomes</taxon>
        <taxon>ecological metagenomes</taxon>
    </lineage>
</organism>
<feature type="non-terminal residue" evidence="13">
    <location>
        <position position="1"/>
    </location>
</feature>
<dbReference type="GO" id="GO:0003677">
    <property type="term" value="F:DNA binding"/>
    <property type="evidence" value="ECO:0007669"/>
    <property type="project" value="UniProtKB-KW"/>
</dbReference>
<keyword evidence="7" id="KW-0413">Isomerase</keyword>
<keyword evidence="6" id="KW-0238">DNA-binding</keyword>
<evidence type="ECO:0000256" key="4">
    <source>
        <dbReference type="ARBA" id="ARBA00022806"/>
    </source>
</evidence>
<evidence type="ECO:0000256" key="8">
    <source>
        <dbReference type="ARBA" id="ARBA00034617"/>
    </source>
</evidence>
<evidence type="ECO:0000256" key="10">
    <source>
        <dbReference type="ARBA" id="ARBA00048988"/>
    </source>
</evidence>
<dbReference type="FunFam" id="1.10.486.10:FF:000003">
    <property type="entry name" value="ATP-dependent DNA helicase"/>
    <property type="match status" value="1"/>
</dbReference>